<reference evidence="2" key="1">
    <citation type="submission" date="2014-12" db="EMBL/GenBank/DDBJ databases">
        <title>Insight into the proteome of Arion vulgaris.</title>
        <authorList>
            <person name="Aradska J."/>
            <person name="Bulat T."/>
            <person name="Smidak R."/>
            <person name="Sarate P."/>
            <person name="Gangsoo J."/>
            <person name="Sialana F."/>
            <person name="Bilban M."/>
            <person name="Lubec G."/>
        </authorList>
    </citation>
    <scope>NUCLEOTIDE SEQUENCE</scope>
    <source>
        <tissue evidence="2">Skin</tissue>
    </source>
</reference>
<evidence type="ECO:0000256" key="1">
    <source>
        <dbReference type="SAM" id="MobiDB-lite"/>
    </source>
</evidence>
<dbReference type="EMBL" id="HACG01035556">
    <property type="protein sequence ID" value="CEK82421.1"/>
    <property type="molecule type" value="Transcribed_RNA"/>
</dbReference>
<evidence type="ECO:0000313" key="2">
    <source>
        <dbReference type="EMBL" id="CEK82421.1"/>
    </source>
</evidence>
<accession>A0A0B7AR01</accession>
<proteinExistence type="predicted"/>
<gene>
    <name evidence="2" type="primary">ORF131429</name>
</gene>
<feature type="region of interest" description="Disordered" evidence="1">
    <location>
        <begin position="1"/>
        <end position="21"/>
    </location>
</feature>
<sequence length="52" mass="5996">MTCTAYKHSLLRSNNGPTKQQKIDRLRDANCMSVQVIAQYPIWRKSHKGHIA</sequence>
<protein>
    <submittedName>
        <fullName evidence="2">Uncharacterized protein</fullName>
    </submittedName>
</protein>
<name>A0A0B7AR01_9EUPU</name>
<feature type="compositionally biased region" description="Polar residues" evidence="1">
    <location>
        <begin position="11"/>
        <end position="20"/>
    </location>
</feature>
<organism evidence="2">
    <name type="scientific">Arion vulgaris</name>
    <dbReference type="NCBI Taxonomy" id="1028688"/>
    <lineage>
        <taxon>Eukaryota</taxon>
        <taxon>Metazoa</taxon>
        <taxon>Spiralia</taxon>
        <taxon>Lophotrochozoa</taxon>
        <taxon>Mollusca</taxon>
        <taxon>Gastropoda</taxon>
        <taxon>Heterobranchia</taxon>
        <taxon>Euthyneura</taxon>
        <taxon>Panpulmonata</taxon>
        <taxon>Eupulmonata</taxon>
        <taxon>Stylommatophora</taxon>
        <taxon>Helicina</taxon>
        <taxon>Arionoidea</taxon>
        <taxon>Arionidae</taxon>
        <taxon>Arion</taxon>
    </lineage>
</organism>
<dbReference type="AlphaFoldDB" id="A0A0B7AR01"/>